<keyword evidence="3" id="KW-1185">Reference proteome</keyword>
<dbReference type="Proteomes" id="UP000252519">
    <property type="component" value="Unassembled WGS sequence"/>
</dbReference>
<dbReference type="OrthoDB" id="5870974at2759"/>
<evidence type="ECO:0000256" key="1">
    <source>
        <dbReference type="SAM" id="Phobius"/>
    </source>
</evidence>
<organism evidence="2 3">
    <name type="scientific">Ancylostoma caninum</name>
    <name type="common">Dog hookworm</name>
    <dbReference type="NCBI Taxonomy" id="29170"/>
    <lineage>
        <taxon>Eukaryota</taxon>
        <taxon>Metazoa</taxon>
        <taxon>Ecdysozoa</taxon>
        <taxon>Nematoda</taxon>
        <taxon>Chromadorea</taxon>
        <taxon>Rhabditida</taxon>
        <taxon>Rhabditina</taxon>
        <taxon>Rhabditomorpha</taxon>
        <taxon>Strongyloidea</taxon>
        <taxon>Ancylostomatidae</taxon>
        <taxon>Ancylostomatinae</taxon>
        <taxon>Ancylostoma</taxon>
    </lineage>
</organism>
<proteinExistence type="predicted"/>
<gene>
    <name evidence="2" type="ORF">ANCCAN_11273</name>
</gene>
<keyword evidence="1" id="KW-1133">Transmembrane helix</keyword>
<accession>A0A368GEB1</accession>
<name>A0A368GEB1_ANCCA</name>
<keyword evidence="1" id="KW-0472">Membrane</keyword>
<dbReference type="EMBL" id="JOJR01000181">
    <property type="protein sequence ID" value="RCN42726.1"/>
    <property type="molecule type" value="Genomic_DNA"/>
</dbReference>
<keyword evidence="1" id="KW-0812">Transmembrane</keyword>
<sequence>MYMYVKGAFQKLIDPSIFITLRENDWRDNHQNRMIIWSIESIHHPDFGKNYPKGGSQRLTARSQVMSFLILGSVIGFILYTYLSHVIMMRKINRQMKAAQLRELVQRWICDDYGEFRSTQSAQPLRAQALSHQHVQRLQIVTSDLPRHQICSVLSLLLRIIWIGERFLQQCELFSWLININRTISHRI</sequence>
<evidence type="ECO:0000313" key="3">
    <source>
        <dbReference type="Proteomes" id="UP000252519"/>
    </source>
</evidence>
<comment type="caution">
    <text evidence="2">The sequence shown here is derived from an EMBL/GenBank/DDBJ whole genome shotgun (WGS) entry which is preliminary data.</text>
</comment>
<feature type="transmembrane region" description="Helical" evidence="1">
    <location>
        <begin position="65"/>
        <end position="87"/>
    </location>
</feature>
<dbReference type="AlphaFoldDB" id="A0A368GEB1"/>
<evidence type="ECO:0000313" key="2">
    <source>
        <dbReference type="EMBL" id="RCN42726.1"/>
    </source>
</evidence>
<protein>
    <submittedName>
        <fullName evidence="2">Uncharacterized protein</fullName>
    </submittedName>
</protein>
<reference evidence="2 3" key="1">
    <citation type="submission" date="2014-10" db="EMBL/GenBank/DDBJ databases">
        <title>Draft genome of the hookworm Ancylostoma caninum.</title>
        <authorList>
            <person name="Mitreva M."/>
        </authorList>
    </citation>
    <scope>NUCLEOTIDE SEQUENCE [LARGE SCALE GENOMIC DNA]</scope>
    <source>
        <strain evidence="2 3">Baltimore</strain>
    </source>
</reference>